<dbReference type="SUPFAM" id="SSF103473">
    <property type="entry name" value="MFS general substrate transporter"/>
    <property type="match status" value="1"/>
</dbReference>
<organism evidence="3 4">
    <name type="scientific">Aspergillus niger</name>
    <dbReference type="NCBI Taxonomy" id="5061"/>
    <lineage>
        <taxon>Eukaryota</taxon>
        <taxon>Fungi</taxon>
        <taxon>Dikarya</taxon>
        <taxon>Ascomycota</taxon>
        <taxon>Pezizomycotina</taxon>
        <taxon>Eurotiomycetes</taxon>
        <taxon>Eurotiomycetidae</taxon>
        <taxon>Eurotiales</taxon>
        <taxon>Aspergillaceae</taxon>
        <taxon>Aspergillus</taxon>
        <taxon>Aspergillus subgen. Circumdati</taxon>
    </lineage>
</organism>
<dbReference type="InterPro" id="IPR036259">
    <property type="entry name" value="MFS_trans_sf"/>
</dbReference>
<dbReference type="InterPro" id="IPR050360">
    <property type="entry name" value="MFS_Sugar_Transporters"/>
</dbReference>
<feature type="transmembrane region" description="Helical" evidence="2">
    <location>
        <begin position="104"/>
        <end position="124"/>
    </location>
</feature>
<accession>A0A100IHQ4</accession>
<feature type="transmembrane region" description="Helical" evidence="2">
    <location>
        <begin position="73"/>
        <end position="92"/>
    </location>
</feature>
<dbReference type="PANTHER" id="PTHR48022:SF2">
    <property type="entry name" value="PLASTIDIC GLUCOSE TRANSPORTER 4"/>
    <property type="match status" value="1"/>
</dbReference>
<dbReference type="EMBL" id="BCMY01000005">
    <property type="protein sequence ID" value="GAQ41065.1"/>
    <property type="molecule type" value="Genomic_DNA"/>
</dbReference>
<feature type="transmembrane region" description="Helical" evidence="2">
    <location>
        <begin position="200"/>
        <end position="223"/>
    </location>
</feature>
<dbReference type="VEuPathDB" id="FungiDB:ASPNIDRAFT2_1147079"/>
<gene>
    <name evidence="3" type="ORF">ABL_03970</name>
</gene>
<dbReference type="VEuPathDB" id="FungiDB:An11g05090"/>
<keyword evidence="2" id="KW-0812">Transmembrane</keyword>
<sequence length="489" mass="55092">MSFATPLDKAEILLEADEFVTRYNLHDSRDLIRKGALLSYDPHDYARADGLTDDEITALQDDKVELSRSNISLFRALAGLLYVVLIASLPLYKYSAFWQPSSAHYPGVLLVVIQLLEHPLAALLSNGVGRRQALRTASTLAILRACLAFLRISKQYSRRLELAFLNIDRLFVGVALATLSFNMPLHLAEYAPASVRGRAMLLWPLVVGLFDLLMRSLLLPVFMPTPRDVTQINIVIIPIAISFSFSLRHMTLESPYQCIAQGHMASSLQALYKARPSKIVAARDLYRIYATSPLESSRASQSARRAIIYSVTIMLAFVLIVPLNLNLDSMRFVRFCMQILLSTGLSAVATVYAVEILPYRCRDKGYAITVSVYNTVRVLVQLIDLKPYYPFRYPDGGPRPSDLTTALCRIMHMCAIAVATGLTHSFMRETARIPLEDMEKLFEARDRDTILYQMTIVWPYLFKRYVLWQNVALEPFEESQYGAGAIALT</sequence>
<evidence type="ECO:0000313" key="4">
    <source>
        <dbReference type="Proteomes" id="UP000068243"/>
    </source>
</evidence>
<feature type="transmembrane region" description="Helical" evidence="2">
    <location>
        <begin position="229"/>
        <end position="247"/>
    </location>
</feature>
<dbReference type="OrthoDB" id="4498530at2759"/>
<dbReference type="OMA" id="AKCIEME"/>
<protein>
    <submittedName>
        <fullName evidence="3">Uncharacterized protein</fullName>
    </submittedName>
</protein>
<feature type="transmembrane region" description="Helical" evidence="2">
    <location>
        <begin position="331"/>
        <end position="354"/>
    </location>
</feature>
<dbReference type="PANTHER" id="PTHR48022">
    <property type="entry name" value="PLASTIDIC GLUCOSE TRANSPORTER 4"/>
    <property type="match status" value="1"/>
</dbReference>
<feature type="transmembrane region" description="Helical" evidence="2">
    <location>
        <begin position="306"/>
        <end position="325"/>
    </location>
</feature>
<dbReference type="VEuPathDB" id="FungiDB:An11g05070"/>
<reference evidence="4" key="1">
    <citation type="journal article" date="2016" name="Genome Announc.">
        <title>Draft genome sequence of Aspergillus niger strain An76.</title>
        <authorList>
            <person name="Gong W."/>
            <person name="Cheng Z."/>
            <person name="Zhang H."/>
            <person name="Liu L."/>
            <person name="Gao P."/>
            <person name="Wang L."/>
        </authorList>
    </citation>
    <scope>NUCLEOTIDE SEQUENCE [LARGE SCALE GENOMIC DNA]</scope>
    <source>
        <strain evidence="4">An76</strain>
    </source>
</reference>
<evidence type="ECO:0000313" key="3">
    <source>
        <dbReference type="EMBL" id="GAQ41065.1"/>
    </source>
</evidence>
<dbReference type="VEuPathDB" id="FungiDB:ASPNIDRAFT2_1147078"/>
<dbReference type="Gene3D" id="1.20.1250.20">
    <property type="entry name" value="MFS general substrate transporter like domains"/>
    <property type="match status" value="2"/>
</dbReference>
<name>A0A100IHQ4_ASPNG</name>
<evidence type="ECO:0000256" key="1">
    <source>
        <dbReference type="ARBA" id="ARBA00004141"/>
    </source>
</evidence>
<dbReference type="GO" id="GO:0016020">
    <property type="term" value="C:membrane"/>
    <property type="evidence" value="ECO:0007669"/>
    <property type="project" value="UniProtKB-SubCell"/>
</dbReference>
<dbReference type="VEuPathDB" id="FungiDB:ATCC64974_90950"/>
<keyword evidence="2" id="KW-1133">Transmembrane helix</keyword>
<proteinExistence type="predicted"/>
<comment type="caution">
    <text evidence="3">The sequence shown here is derived from an EMBL/GenBank/DDBJ whole genome shotgun (WGS) entry which is preliminary data.</text>
</comment>
<dbReference type="Proteomes" id="UP000068243">
    <property type="component" value="Unassembled WGS sequence"/>
</dbReference>
<dbReference type="GO" id="GO:0005351">
    <property type="term" value="F:carbohydrate:proton symporter activity"/>
    <property type="evidence" value="ECO:0007669"/>
    <property type="project" value="TreeGrafter"/>
</dbReference>
<keyword evidence="2" id="KW-0472">Membrane</keyword>
<comment type="subcellular location">
    <subcellularLocation>
        <location evidence="1">Membrane</location>
        <topology evidence="1">Multi-pass membrane protein</topology>
    </subcellularLocation>
</comment>
<evidence type="ECO:0000256" key="2">
    <source>
        <dbReference type="SAM" id="Phobius"/>
    </source>
</evidence>
<dbReference type="VEuPathDB" id="FungiDB:M747DRAFT_24730"/>
<dbReference type="AlphaFoldDB" id="A0A100IHQ4"/>